<keyword evidence="4 6" id="KW-0472">Membrane</keyword>
<accession>A0ABR8N3H8</accession>
<dbReference type="Proteomes" id="UP000609346">
    <property type="component" value="Unassembled WGS sequence"/>
</dbReference>
<dbReference type="PANTHER" id="PTHR35529">
    <property type="entry name" value="MANGANESE EFFLUX PUMP MNTP-RELATED"/>
    <property type="match status" value="1"/>
</dbReference>
<protein>
    <submittedName>
        <fullName evidence="7">Manganese efflux pump</fullName>
    </submittedName>
</protein>
<feature type="transmembrane region" description="Helical" evidence="6">
    <location>
        <begin position="144"/>
        <end position="166"/>
    </location>
</feature>
<reference evidence="7 8" key="1">
    <citation type="submission" date="2020-09" db="EMBL/GenBank/DDBJ databases">
        <title>Paenibacillus sp. strain PR3 16S rRNA gene Genome sequencing and assembly.</title>
        <authorList>
            <person name="Kim J."/>
        </authorList>
    </citation>
    <scope>NUCLEOTIDE SEQUENCE [LARGE SCALE GENOMIC DNA]</scope>
    <source>
        <strain evidence="7 8">PR3</strain>
    </source>
</reference>
<comment type="caution">
    <text evidence="7">The sequence shown here is derived from an EMBL/GenBank/DDBJ whole genome shotgun (WGS) entry which is preliminary data.</text>
</comment>
<keyword evidence="2 6" id="KW-0812">Transmembrane</keyword>
<dbReference type="InterPro" id="IPR003810">
    <property type="entry name" value="Mntp/YtaF"/>
</dbReference>
<dbReference type="RefSeq" id="WP_191206251.1">
    <property type="nucleotide sequence ID" value="NZ_JACXZA010000007.1"/>
</dbReference>
<gene>
    <name evidence="7" type="ORF">H8B09_24535</name>
</gene>
<dbReference type="EMBL" id="JACXZA010000007">
    <property type="protein sequence ID" value="MBD3921952.1"/>
    <property type="molecule type" value="Genomic_DNA"/>
</dbReference>
<feature type="transmembrane region" description="Helical" evidence="6">
    <location>
        <begin position="63"/>
        <end position="82"/>
    </location>
</feature>
<evidence type="ECO:0000256" key="3">
    <source>
        <dbReference type="ARBA" id="ARBA00022989"/>
    </source>
</evidence>
<feature type="transmembrane region" description="Helical" evidence="6">
    <location>
        <begin position="6"/>
        <end position="25"/>
    </location>
</feature>
<name>A0ABR8N3H8_9BACL</name>
<evidence type="ECO:0000256" key="1">
    <source>
        <dbReference type="ARBA" id="ARBA00022475"/>
    </source>
</evidence>
<keyword evidence="1" id="KW-1003">Cell membrane</keyword>
<proteinExistence type="predicted"/>
<evidence type="ECO:0000256" key="6">
    <source>
        <dbReference type="SAM" id="Phobius"/>
    </source>
</evidence>
<evidence type="ECO:0000313" key="8">
    <source>
        <dbReference type="Proteomes" id="UP000609346"/>
    </source>
</evidence>
<evidence type="ECO:0000256" key="2">
    <source>
        <dbReference type="ARBA" id="ARBA00022692"/>
    </source>
</evidence>
<organism evidence="7 8">
    <name type="scientific">Paenibacillus terricola</name>
    <dbReference type="NCBI Taxonomy" id="2763503"/>
    <lineage>
        <taxon>Bacteria</taxon>
        <taxon>Bacillati</taxon>
        <taxon>Bacillota</taxon>
        <taxon>Bacilli</taxon>
        <taxon>Bacillales</taxon>
        <taxon>Paenibacillaceae</taxon>
        <taxon>Paenibacillus</taxon>
    </lineage>
</organism>
<evidence type="ECO:0000256" key="5">
    <source>
        <dbReference type="SAM" id="MobiDB-lite"/>
    </source>
</evidence>
<keyword evidence="3 6" id="KW-1133">Transmembrane helix</keyword>
<feature type="transmembrane region" description="Helical" evidence="6">
    <location>
        <begin position="37"/>
        <end position="57"/>
    </location>
</feature>
<dbReference type="Pfam" id="PF02659">
    <property type="entry name" value="Mntp"/>
    <property type="match status" value="1"/>
</dbReference>
<keyword evidence="8" id="KW-1185">Reference proteome</keyword>
<feature type="transmembrane region" description="Helical" evidence="6">
    <location>
        <begin position="186"/>
        <end position="204"/>
    </location>
</feature>
<dbReference type="PANTHER" id="PTHR35529:SF2">
    <property type="entry name" value="SPORULATION PROTEIN YTAF-RELATED"/>
    <property type="match status" value="1"/>
</dbReference>
<feature type="region of interest" description="Disordered" evidence="5">
    <location>
        <begin position="97"/>
        <end position="116"/>
    </location>
</feature>
<evidence type="ECO:0000256" key="4">
    <source>
        <dbReference type="ARBA" id="ARBA00023136"/>
    </source>
</evidence>
<sequence length="205" mass="21122">MHWITIVVIGIAANIDNLGVGITFGARSTRVPLVSNLFIAVLSAGAAFVTMTVGALLSQLFPVVWGNIIGGLILVALGGWGIRTQLVNQTVGQAETREHGAGAAPDNSTGTEAEQSDQEEHIVSRAESLSIGLALSINSMASSFGAGVSGVSPLLCSISIGLFSLLTVEAGVRIGFKFAHSPLGKYAGIIGCVLLILIGCYEIIF</sequence>
<evidence type="ECO:0000313" key="7">
    <source>
        <dbReference type="EMBL" id="MBD3921952.1"/>
    </source>
</evidence>